<sequence length="367" mass="39177">MVGSALALSLIGFGAVRALPARKGVEERQGSISIGDGTGIFIPGGDGELPPCLIDTPLNEQPPCFLSPITGGFEPPIPGPGEEKRESGASTAPTKRQITIGDGTGIFIPGQGSLSPCLTIIPISQQPPCFLPPLPGGFIPPTLHVPKGKRRDFKLPPDAERNKKKVIEELEAQLIKLQNKPHKTREDLEDIKAIKEALFYLAGITSISAPPGSGSSFTPGKRDFKLPPDAEHNKKKVIEELEAQLIKLQNKPHKSRDDIEDIKAIKEALLYLAGITSISAPPGSGSSFTPGKRDVAFSLDSVGTYASVCPGLEGAEIALQTLMHKDKHTVEERIIMQKLAAFLKGCGITIIKSPDGTFTIIKPSDKR</sequence>
<reference evidence="3" key="2">
    <citation type="submission" date="2023-05" db="EMBL/GenBank/DDBJ databases">
        <authorList>
            <consortium name="Lawrence Berkeley National Laboratory"/>
            <person name="Steindorff A."/>
            <person name="Hensen N."/>
            <person name="Bonometti L."/>
            <person name="Westerberg I."/>
            <person name="Brannstrom I.O."/>
            <person name="Guillou S."/>
            <person name="Cros-Aarteil S."/>
            <person name="Calhoun S."/>
            <person name="Haridas S."/>
            <person name="Kuo A."/>
            <person name="Mondo S."/>
            <person name="Pangilinan J."/>
            <person name="Riley R."/>
            <person name="Labutti K."/>
            <person name="Andreopoulos B."/>
            <person name="Lipzen A."/>
            <person name="Chen C."/>
            <person name="Yanf M."/>
            <person name="Daum C."/>
            <person name="Ng V."/>
            <person name="Clum A."/>
            <person name="Ohm R."/>
            <person name="Martin F."/>
            <person name="Silar P."/>
            <person name="Natvig D."/>
            <person name="Lalanne C."/>
            <person name="Gautier V."/>
            <person name="Ament-Velasquez S.L."/>
            <person name="Kruys A."/>
            <person name="Hutchinson M.I."/>
            <person name="Powell A.J."/>
            <person name="Barry K."/>
            <person name="Miller A.N."/>
            <person name="Grigoriev I.V."/>
            <person name="Debuchy R."/>
            <person name="Gladieux P."/>
            <person name="Thoren M.H."/>
            <person name="Johannesson H."/>
        </authorList>
    </citation>
    <scope>NUCLEOTIDE SEQUENCE</scope>
    <source>
        <strain evidence="3">CBS 508.74</strain>
    </source>
</reference>
<proteinExistence type="predicted"/>
<accession>A0AAN6YRB2</accession>
<feature type="chain" id="PRO_5042864088" evidence="2">
    <location>
        <begin position="19"/>
        <end position="367"/>
    </location>
</feature>
<dbReference type="EMBL" id="MU853343">
    <property type="protein sequence ID" value="KAK4112041.1"/>
    <property type="molecule type" value="Genomic_DNA"/>
</dbReference>
<organism evidence="3 4">
    <name type="scientific">Canariomyces notabilis</name>
    <dbReference type="NCBI Taxonomy" id="2074819"/>
    <lineage>
        <taxon>Eukaryota</taxon>
        <taxon>Fungi</taxon>
        <taxon>Dikarya</taxon>
        <taxon>Ascomycota</taxon>
        <taxon>Pezizomycotina</taxon>
        <taxon>Sordariomycetes</taxon>
        <taxon>Sordariomycetidae</taxon>
        <taxon>Sordariales</taxon>
        <taxon>Chaetomiaceae</taxon>
        <taxon>Canariomyces</taxon>
    </lineage>
</organism>
<evidence type="ECO:0000256" key="1">
    <source>
        <dbReference type="SAM" id="MobiDB-lite"/>
    </source>
</evidence>
<dbReference type="RefSeq" id="XP_064669611.1">
    <property type="nucleotide sequence ID" value="XM_064810604.1"/>
</dbReference>
<dbReference type="GeneID" id="89934729"/>
<name>A0AAN6YRB2_9PEZI</name>
<evidence type="ECO:0000256" key="2">
    <source>
        <dbReference type="SAM" id="SignalP"/>
    </source>
</evidence>
<reference evidence="3" key="1">
    <citation type="journal article" date="2023" name="Mol. Phylogenet. Evol.">
        <title>Genome-scale phylogeny and comparative genomics of the fungal order Sordariales.</title>
        <authorList>
            <person name="Hensen N."/>
            <person name="Bonometti L."/>
            <person name="Westerberg I."/>
            <person name="Brannstrom I.O."/>
            <person name="Guillou S."/>
            <person name="Cros-Aarteil S."/>
            <person name="Calhoun S."/>
            <person name="Haridas S."/>
            <person name="Kuo A."/>
            <person name="Mondo S."/>
            <person name="Pangilinan J."/>
            <person name="Riley R."/>
            <person name="LaButti K."/>
            <person name="Andreopoulos B."/>
            <person name="Lipzen A."/>
            <person name="Chen C."/>
            <person name="Yan M."/>
            <person name="Daum C."/>
            <person name="Ng V."/>
            <person name="Clum A."/>
            <person name="Steindorff A."/>
            <person name="Ohm R.A."/>
            <person name="Martin F."/>
            <person name="Silar P."/>
            <person name="Natvig D.O."/>
            <person name="Lalanne C."/>
            <person name="Gautier V."/>
            <person name="Ament-Velasquez S.L."/>
            <person name="Kruys A."/>
            <person name="Hutchinson M.I."/>
            <person name="Powell A.J."/>
            <person name="Barry K."/>
            <person name="Miller A.N."/>
            <person name="Grigoriev I.V."/>
            <person name="Debuchy R."/>
            <person name="Gladieux P."/>
            <person name="Hiltunen Thoren M."/>
            <person name="Johannesson H."/>
        </authorList>
    </citation>
    <scope>NUCLEOTIDE SEQUENCE</scope>
    <source>
        <strain evidence="3">CBS 508.74</strain>
    </source>
</reference>
<protein>
    <submittedName>
        <fullName evidence="3">Uncharacterized protein</fullName>
    </submittedName>
</protein>
<keyword evidence="2" id="KW-0732">Signal</keyword>
<dbReference type="Proteomes" id="UP001302812">
    <property type="component" value="Unassembled WGS sequence"/>
</dbReference>
<dbReference type="AlphaFoldDB" id="A0AAN6YRB2"/>
<evidence type="ECO:0000313" key="4">
    <source>
        <dbReference type="Proteomes" id="UP001302812"/>
    </source>
</evidence>
<keyword evidence="4" id="KW-1185">Reference proteome</keyword>
<evidence type="ECO:0000313" key="3">
    <source>
        <dbReference type="EMBL" id="KAK4112041.1"/>
    </source>
</evidence>
<feature type="signal peptide" evidence="2">
    <location>
        <begin position="1"/>
        <end position="18"/>
    </location>
</feature>
<comment type="caution">
    <text evidence="3">The sequence shown here is derived from an EMBL/GenBank/DDBJ whole genome shotgun (WGS) entry which is preliminary data.</text>
</comment>
<gene>
    <name evidence="3" type="ORF">N656DRAFT_684151</name>
</gene>
<feature type="region of interest" description="Disordered" evidence="1">
    <location>
        <begin position="72"/>
        <end position="95"/>
    </location>
</feature>
<feature type="non-terminal residue" evidence="3">
    <location>
        <position position="367"/>
    </location>
</feature>